<feature type="transmembrane region" description="Helical" evidence="2">
    <location>
        <begin position="634"/>
        <end position="653"/>
    </location>
</feature>
<feature type="transmembrane region" description="Helical" evidence="2">
    <location>
        <begin position="788"/>
        <end position="807"/>
    </location>
</feature>
<dbReference type="InterPro" id="IPR019286">
    <property type="entry name" value="DUF2339_TM"/>
</dbReference>
<feature type="transmembrane region" description="Helical" evidence="2">
    <location>
        <begin position="488"/>
        <end position="507"/>
    </location>
</feature>
<evidence type="ECO:0000256" key="2">
    <source>
        <dbReference type="SAM" id="Phobius"/>
    </source>
</evidence>
<feature type="transmembrane region" description="Helical" evidence="2">
    <location>
        <begin position="607"/>
        <end position="625"/>
    </location>
</feature>
<feature type="transmembrane region" description="Helical" evidence="2">
    <location>
        <begin position="758"/>
        <end position="776"/>
    </location>
</feature>
<dbReference type="RefSeq" id="WP_221281976.1">
    <property type="nucleotide sequence ID" value="NZ_JACHHP010000002.1"/>
</dbReference>
<reference evidence="3 4" key="1">
    <citation type="submission" date="2020-08" db="EMBL/GenBank/DDBJ databases">
        <title>Genomic Encyclopedia of Type Strains, Phase IV (KMG-IV): sequencing the most valuable type-strain genomes for metagenomic binning, comparative biology and taxonomic classification.</title>
        <authorList>
            <person name="Goeker M."/>
        </authorList>
    </citation>
    <scope>NUCLEOTIDE SEQUENCE [LARGE SCALE GENOMIC DNA]</scope>
    <source>
        <strain evidence="3 4">DSM 24163</strain>
    </source>
</reference>
<dbReference type="PIRSF" id="PIRSF035905">
    <property type="entry name" value="UCP035905_mp"/>
    <property type="match status" value="1"/>
</dbReference>
<feature type="transmembrane region" description="Helical" evidence="2">
    <location>
        <begin position="251"/>
        <end position="272"/>
    </location>
</feature>
<feature type="compositionally biased region" description="Pro residues" evidence="1">
    <location>
        <begin position="116"/>
        <end position="137"/>
    </location>
</feature>
<feature type="transmembrane region" description="Helical" evidence="2">
    <location>
        <begin position="715"/>
        <end position="737"/>
    </location>
</feature>
<dbReference type="AlphaFoldDB" id="A0A7W8D5S6"/>
<feature type="transmembrane region" description="Helical" evidence="2">
    <location>
        <begin position="6"/>
        <end position="30"/>
    </location>
</feature>
<dbReference type="InterPro" id="IPR014600">
    <property type="entry name" value="UCP035905_mem"/>
</dbReference>
<feature type="compositionally biased region" description="Low complexity" evidence="1">
    <location>
        <begin position="80"/>
        <end position="115"/>
    </location>
</feature>
<keyword evidence="4" id="KW-1185">Reference proteome</keyword>
<feature type="transmembrane region" description="Helical" evidence="2">
    <location>
        <begin position="519"/>
        <end position="540"/>
    </location>
</feature>
<feature type="transmembrane region" description="Helical" evidence="2">
    <location>
        <begin position="463"/>
        <end position="482"/>
    </location>
</feature>
<feature type="transmembrane region" description="Helical" evidence="2">
    <location>
        <begin position="439"/>
        <end position="458"/>
    </location>
</feature>
<feature type="transmembrane region" description="Helical" evidence="2">
    <location>
        <begin position="226"/>
        <end position="244"/>
    </location>
</feature>
<dbReference type="Pfam" id="PF10101">
    <property type="entry name" value="DUF2339"/>
    <property type="match status" value="1"/>
</dbReference>
<dbReference type="PANTHER" id="PTHR38434">
    <property type="entry name" value="BLL2549 PROTEIN"/>
    <property type="match status" value="1"/>
</dbReference>
<protein>
    <submittedName>
        <fullName evidence="3">Putative membrane protein</fullName>
    </submittedName>
</protein>
<gene>
    <name evidence="3" type="ORF">HNQ52_001591</name>
</gene>
<feature type="transmembrane region" description="Helical" evidence="2">
    <location>
        <begin position="665"/>
        <end position="682"/>
    </location>
</feature>
<accession>A0A7W8D5S6</accession>
<feature type="transmembrane region" description="Helical" evidence="2">
    <location>
        <begin position="414"/>
        <end position="433"/>
    </location>
</feature>
<feature type="transmembrane region" description="Helical" evidence="2">
    <location>
        <begin position="577"/>
        <end position="595"/>
    </location>
</feature>
<feature type="transmembrane region" description="Helical" evidence="2">
    <location>
        <begin position="329"/>
        <end position="348"/>
    </location>
</feature>
<feature type="transmembrane region" description="Helical" evidence="2">
    <location>
        <begin position="907"/>
        <end position="927"/>
    </location>
</feature>
<organism evidence="3 4">
    <name type="scientific">Chiayiivirga flava</name>
    <dbReference type="NCBI Taxonomy" id="659595"/>
    <lineage>
        <taxon>Bacteria</taxon>
        <taxon>Pseudomonadati</taxon>
        <taxon>Pseudomonadota</taxon>
        <taxon>Gammaproteobacteria</taxon>
        <taxon>Lysobacterales</taxon>
        <taxon>Lysobacteraceae</taxon>
        <taxon>Chiayiivirga</taxon>
    </lineage>
</organism>
<feature type="compositionally biased region" description="Low complexity" evidence="1">
    <location>
        <begin position="163"/>
        <end position="173"/>
    </location>
</feature>
<feature type="transmembrane region" description="Helical" evidence="2">
    <location>
        <begin position="882"/>
        <end position="901"/>
    </location>
</feature>
<feature type="transmembrane region" description="Helical" evidence="2">
    <location>
        <begin position="385"/>
        <end position="402"/>
    </location>
</feature>
<dbReference type="EMBL" id="JACHHP010000002">
    <property type="protein sequence ID" value="MBB5208062.1"/>
    <property type="molecule type" value="Genomic_DNA"/>
</dbReference>
<evidence type="ECO:0000313" key="4">
    <source>
        <dbReference type="Proteomes" id="UP000521199"/>
    </source>
</evidence>
<evidence type="ECO:0000256" key="1">
    <source>
        <dbReference type="SAM" id="MobiDB-lite"/>
    </source>
</evidence>
<keyword evidence="2" id="KW-0812">Transmembrane</keyword>
<feature type="transmembrane region" description="Helical" evidence="2">
    <location>
        <begin position="819"/>
        <end position="836"/>
    </location>
</feature>
<feature type="transmembrane region" description="Helical" evidence="2">
    <location>
        <begin position="196"/>
        <end position="214"/>
    </location>
</feature>
<keyword evidence="2" id="KW-1133">Transmembrane helix</keyword>
<evidence type="ECO:0000313" key="3">
    <source>
        <dbReference type="EMBL" id="MBB5208062.1"/>
    </source>
</evidence>
<feature type="region of interest" description="Disordered" evidence="1">
    <location>
        <begin position="80"/>
        <end position="173"/>
    </location>
</feature>
<keyword evidence="2" id="KW-0472">Membrane</keyword>
<dbReference type="PANTHER" id="PTHR38434:SF1">
    <property type="entry name" value="BLL2549 PROTEIN"/>
    <property type="match status" value="1"/>
</dbReference>
<feature type="transmembrane region" description="Helical" evidence="2">
    <location>
        <begin position="278"/>
        <end position="297"/>
    </location>
</feature>
<name>A0A7W8D5S6_9GAMM</name>
<feature type="transmembrane region" description="Helical" evidence="2">
    <location>
        <begin position="856"/>
        <end position="875"/>
    </location>
</feature>
<feature type="transmembrane region" description="Helical" evidence="2">
    <location>
        <begin position="304"/>
        <end position="323"/>
    </location>
</feature>
<feature type="transmembrane region" description="Helical" evidence="2">
    <location>
        <begin position="353"/>
        <end position="373"/>
    </location>
</feature>
<dbReference type="Proteomes" id="UP000521199">
    <property type="component" value="Unassembled WGS sequence"/>
</dbReference>
<comment type="caution">
    <text evidence="3">The sequence shown here is derived from an EMBL/GenBank/DDBJ whole genome shotgun (WGS) entry which is preliminary data.</text>
</comment>
<sequence length="945" mass="99211">MAIVGALLGALLGGADSSVLGFFVGILVGWQGVRIAQLRRRVEEAEALVRGASASMTVQARAVALDALATVRGEVSAGAAARSADPAPSPADAAAPASGPATSPGDDVARPAAPAAAPPQAPSHVAAPPPRTPPVGPQPGSVASPTPPVAAPAAPDRAWRESPAPAAMPRAPAEPAPLDRFAAAVKRWFFTGNVPVKLGMVVLFFGVAAALKYAVEQGWLSAPIEFRLAGIAALALAGLVWGWRNRRERPAFGLSLQGGAIGVLLLTVFAAFRMYGVLPPGVALALVVVLVAGAAALAVLQDAVALAVLGFVGGYLAPVLISTGSGNHVALFTYYAVLNAAVFAIAWLRPWRALNLIGFGFTFVIGTLWGAQYFRPELFATVEPFLVLFFLFYVAIPVLYALRDGGGRRGFVDGTLVFGTPLLAFPLQAAMLADDRHALALSALAVAVLYAALAWWLIRRRRVLLLGQAFAALALGFATLAVPLALSARWTCATWALEGAAVAWLGLRQRRWLPQAAGWALQGLAALAYVYGVADGGFVADAGERAVLNGHALSVLLMAGAALLLSRLYERAHGHRALVWLGFVAGMAWWGVAGLRELVVHFATVDASLRAVWFGALTVALSALLRTVLRWPRLGWNIVATAALGIPLAVLSHFDADNALERPALLPWLVWFAALLLGLWRLRTPLQRGVSLAHVSMLATASVLYGLALHETASWIFALGDAWLFLAAIAPLGLLLLATHRVPALGAFPLADLFPAYAPRWFVPAWLAMGCAWLLSLGHPGDADPLPYVPLVNPIELFQLGLLVLAARWLPSRRSEAPLAALVAIGGFVCITLAGLRAVHQYTGADWSPGIVDDRIAQATLTVLWSGLGVAAWIVGSRRLRWDVWLCGAILMGVVLAKLVLIDSRYFGTAPGIVSFLAVGALLVLVGRIAPTPPRQRDAAAESGA</sequence>
<feature type="transmembrane region" description="Helical" evidence="2">
    <location>
        <begin position="689"/>
        <end position="709"/>
    </location>
</feature>
<feature type="transmembrane region" description="Helical" evidence="2">
    <location>
        <begin position="546"/>
        <end position="565"/>
    </location>
</feature>
<proteinExistence type="predicted"/>